<keyword evidence="2 5" id="KW-0812">Transmembrane</keyword>
<feature type="transmembrane region" description="Helical" evidence="5">
    <location>
        <begin position="383"/>
        <end position="401"/>
    </location>
</feature>
<feature type="transmembrane region" description="Helical" evidence="5">
    <location>
        <begin position="46"/>
        <end position="68"/>
    </location>
</feature>
<keyword evidence="3 5" id="KW-1133">Transmembrane helix</keyword>
<comment type="caution">
    <text evidence="7">The sequence shown here is derived from an EMBL/GenBank/DDBJ whole genome shotgun (WGS) entry which is preliminary data.</text>
</comment>
<reference evidence="7 8" key="1">
    <citation type="submission" date="2021-01" db="EMBL/GenBank/DDBJ databases">
        <title>Carboxyliciviraga sp.nov., isolated from coastal sediments.</title>
        <authorList>
            <person name="Lu D."/>
            <person name="Zhang T."/>
        </authorList>
    </citation>
    <scope>NUCLEOTIDE SEQUENCE [LARGE SCALE GENOMIC DNA]</scope>
    <source>
        <strain evidence="7 8">N1Y132</strain>
    </source>
</reference>
<dbReference type="Proteomes" id="UP000605676">
    <property type="component" value="Unassembled WGS sequence"/>
</dbReference>
<keyword evidence="4 5" id="KW-0472">Membrane</keyword>
<feature type="transmembrane region" description="Helical" evidence="5">
    <location>
        <begin position="148"/>
        <end position="168"/>
    </location>
</feature>
<name>A0ABS1HMC5_9BACT</name>
<evidence type="ECO:0000256" key="2">
    <source>
        <dbReference type="ARBA" id="ARBA00022692"/>
    </source>
</evidence>
<sequence>MLRLISRLIVGIVFLFSGFVKAVDPKGGAIKIAEYLEIIGLHDTEDLSITLAIALSTIEFILGFHLILGFKIKRVALPTLVFMIGFTIITFFIAIFEPVSDCGCFGDAIKLSNWETLFKNLIILPFSLVVYYQRTKYNGELSALKQNLISFIGFSFIIGLSVYSLYYLPVLDFRPYQVGANIPDNMSIPEGADEGEYETTFILEKDGVKKEFGVNDYPYEDSTWVYLETKTKVIREGYQPPISALNFESTDGDDLTQKIIDSDYPIFLAVAPNLEKASSKHIKELIALKNAAFQYGYSFYFATASLTEACFKFDLAHQAAFEYALCDETTLKTIIRGNPGLLIIQQGTIIAKYNHTQLPNASSLKNPLSHSVKEQQKANNKTWLWLTFISLFGLIVIIFKFK</sequence>
<gene>
    <name evidence="7" type="ORF">JIV24_15895</name>
</gene>
<dbReference type="EMBL" id="JAENRR010000043">
    <property type="protein sequence ID" value="MBK3518830.1"/>
    <property type="molecule type" value="Genomic_DNA"/>
</dbReference>
<evidence type="ECO:0000259" key="6">
    <source>
        <dbReference type="Pfam" id="PF07291"/>
    </source>
</evidence>
<dbReference type="Pfam" id="PF07291">
    <property type="entry name" value="MauE"/>
    <property type="match status" value="1"/>
</dbReference>
<feature type="transmembrane region" description="Helical" evidence="5">
    <location>
        <begin position="75"/>
        <end position="96"/>
    </location>
</feature>
<evidence type="ECO:0000256" key="4">
    <source>
        <dbReference type="ARBA" id="ARBA00023136"/>
    </source>
</evidence>
<dbReference type="NCBIfam" id="NF045576">
    <property type="entry name" value="BT_3928_fam"/>
    <property type="match status" value="1"/>
</dbReference>
<evidence type="ECO:0000256" key="3">
    <source>
        <dbReference type="ARBA" id="ARBA00022989"/>
    </source>
</evidence>
<comment type="subcellular location">
    <subcellularLocation>
        <location evidence="1">Membrane</location>
        <topology evidence="1">Multi-pass membrane protein</topology>
    </subcellularLocation>
</comment>
<dbReference type="RefSeq" id="WP_200466048.1">
    <property type="nucleotide sequence ID" value="NZ_JAENRR010000043.1"/>
</dbReference>
<feature type="transmembrane region" description="Helical" evidence="5">
    <location>
        <begin position="116"/>
        <end position="132"/>
    </location>
</feature>
<protein>
    <submittedName>
        <fullName evidence="7">DoxX family protein</fullName>
    </submittedName>
</protein>
<evidence type="ECO:0000256" key="1">
    <source>
        <dbReference type="ARBA" id="ARBA00004141"/>
    </source>
</evidence>
<feature type="domain" description="Methylamine utilisation protein MauE" evidence="6">
    <location>
        <begin position="3"/>
        <end position="129"/>
    </location>
</feature>
<accession>A0ABS1HMC5</accession>
<keyword evidence="8" id="KW-1185">Reference proteome</keyword>
<dbReference type="InterPro" id="IPR009908">
    <property type="entry name" value="Methylamine_util_MauE"/>
</dbReference>
<organism evidence="7 8">
    <name type="scientific">Carboxylicivirga marina</name>
    <dbReference type="NCBI Taxonomy" id="2800988"/>
    <lineage>
        <taxon>Bacteria</taxon>
        <taxon>Pseudomonadati</taxon>
        <taxon>Bacteroidota</taxon>
        <taxon>Bacteroidia</taxon>
        <taxon>Marinilabiliales</taxon>
        <taxon>Marinilabiliaceae</taxon>
        <taxon>Carboxylicivirga</taxon>
    </lineage>
</organism>
<evidence type="ECO:0000256" key="5">
    <source>
        <dbReference type="SAM" id="Phobius"/>
    </source>
</evidence>
<proteinExistence type="predicted"/>
<evidence type="ECO:0000313" key="8">
    <source>
        <dbReference type="Proteomes" id="UP000605676"/>
    </source>
</evidence>
<evidence type="ECO:0000313" key="7">
    <source>
        <dbReference type="EMBL" id="MBK3518830.1"/>
    </source>
</evidence>